<evidence type="ECO:0000256" key="3">
    <source>
        <dbReference type="ARBA" id="ARBA00012662"/>
    </source>
</evidence>
<keyword evidence="5 9" id="KW-0378">Hydrolase</keyword>
<evidence type="ECO:0000256" key="1">
    <source>
        <dbReference type="ARBA" id="ARBA00004071"/>
    </source>
</evidence>
<keyword evidence="6 9" id="KW-0326">Glycosidase</keyword>
<comment type="similarity">
    <text evidence="2">Belongs to the glycosyl hydrolase 29 family.</text>
</comment>
<dbReference type="GO" id="GO:0016139">
    <property type="term" value="P:glycoside catabolic process"/>
    <property type="evidence" value="ECO:0007669"/>
    <property type="project" value="TreeGrafter"/>
</dbReference>
<keyword evidence="10" id="KW-1185">Reference proteome</keyword>
<keyword evidence="4" id="KW-0732">Signal</keyword>
<protein>
    <recommendedName>
        <fullName evidence="3">alpha-L-fucosidase</fullName>
        <ecNumber evidence="3">3.2.1.51</ecNumber>
    </recommendedName>
</protein>
<evidence type="ECO:0000256" key="2">
    <source>
        <dbReference type="ARBA" id="ARBA00007951"/>
    </source>
</evidence>
<proteinExistence type="inferred from homology"/>
<dbReference type="InterPro" id="IPR019546">
    <property type="entry name" value="TAT_signal_bac_arc"/>
</dbReference>
<dbReference type="SMART" id="SM00812">
    <property type="entry name" value="Alpha_L_fucos"/>
    <property type="match status" value="1"/>
</dbReference>
<comment type="function">
    <text evidence="1">Alpha-L-fucosidase is responsible for hydrolyzing the alpha-1,6-linked fucose joined to the reducing-end N-acetylglucosamine of the carbohydrate moieties of glycoproteins.</text>
</comment>
<comment type="caution">
    <text evidence="9">The sequence shown here is derived from an EMBL/GenBank/DDBJ whole genome shotgun (WGS) entry which is preliminary data.</text>
</comment>
<dbReference type="InterPro" id="IPR017853">
    <property type="entry name" value="GH"/>
</dbReference>
<evidence type="ECO:0000259" key="7">
    <source>
        <dbReference type="Pfam" id="PF01120"/>
    </source>
</evidence>
<evidence type="ECO:0000256" key="4">
    <source>
        <dbReference type="ARBA" id="ARBA00022729"/>
    </source>
</evidence>
<dbReference type="GO" id="GO:0004560">
    <property type="term" value="F:alpha-L-fucosidase activity"/>
    <property type="evidence" value="ECO:0007669"/>
    <property type="project" value="UniProtKB-EC"/>
</dbReference>
<evidence type="ECO:0000313" key="9">
    <source>
        <dbReference type="EMBL" id="MBB4951090.1"/>
    </source>
</evidence>
<feature type="domain" description="Ricin B lectin" evidence="8">
    <location>
        <begin position="632"/>
        <end position="687"/>
    </location>
</feature>
<dbReference type="InterPro" id="IPR013780">
    <property type="entry name" value="Glyco_hydro_b"/>
</dbReference>
<dbReference type="InterPro" id="IPR006311">
    <property type="entry name" value="TAT_signal"/>
</dbReference>
<dbReference type="SUPFAM" id="SSF50370">
    <property type="entry name" value="Ricin B-like lectins"/>
    <property type="match status" value="1"/>
</dbReference>
<name>A0A7W7WLI1_9ACTN</name>
<dbReference type="Proteomes" id="UP000573327">
    <property type="component" value="Unassembled WGS sequence"/>
</dbReference>
<evidence type="ECO:0000256" key="6">
    <source>
        <dbReference type="ARBA" id="ARBA00023295"/>
    </source>
</evidence>
<dbReference type="Pfam" id="PF01120">
    <property type="entry name" value="Alpha_L_fucos"/>
    <property type="match status" value="1"/>
</dbReference>
<dbReference type="PROSITE" id="PS50231">
    <property type="entry name" value="RICIN_B_LECTIN"/>
    <property type="match status" value="1"/>
</dbReference>
<evidence type="ECO:0000259" key="8">
    <source>
        <dbReference type="Pfam" id="PF14200"/>
    </source>
</evidence>
<accession>A0A7W7WLI1</accession>
<reference evidence="9 10" key="1">
    <citation type="submission" date="2020-08" db="EMBL/GenBank/DDBJ databases">
        <title>Sequencing the genomes of 1000 actinobacteria strains.</title>
        <authorList>
            <person name="Klenk H.-P."/>
        </authorList>
    </citation>
    <scope>NUCLEOTIDE SEQUENCE [LARGE SCALE GENOMIC DNA]</scope>
    <source>
        <strain evidence="9 10">DSM 44786</strain>
    </source>
</reference>
<feature type="domain" description="Ricin B lectin" evidence="8">
    <location>
        <begin position="549"/>
        <end position="624"/>
    </location>
</feature>
<dbReference type="NCBIfam" id="TIGR01409">
    <property type="entry name" value="TAT_signal_seq"/>
    <property type="match status" value="1"/>
</dbReference>
<dbReference type="InterPro" id="IPR057739">
    <property type="entry name" value="Glyco_hydro_29_N"/>
</dbReference>
<dbReference type="PROSITE" id="PS51318">
    <property type="entry name" value="TAT"/>
    <property type="match status" value="1"/>
</dbReference>
<organism evidence="9 10">
    <name type="scientific">Kitasatospora gansuensis</name>
    <dbReference type="NCBI Taxonomy" id="258050"/>
    <lineage>
        <taxon>Bacteria</taxon>
        <taxon>Bacillati</taxon>
        <taxon>Actinomycetota</taxon>
        <taxon>Actinomycetes</taxon>
        <taxon>Kitasatosporales</taxon>
        <taxon>Streptomycetaceae</taxon>
        <taxon>Kitasatospora</taxon>
    </lineage>
</organism>
<dbReference type="EMBL" id="JACHJR010000001">
    <property type="protein sequence ID" value="MBB4951090.1"/>
    <property type="molecule type" value="Genomic_DNA"/>
</dbReference>
<dbReference type="PRINTS" id="PR00741">
    <property type="entry name" value="GLHYDRLASE29"/>
</dbReference>
<dbReference type="SUPFAM" id="SSF51445">
    <property type="entry name" value="(Trans)glycosidases"/>
    <property type="match status" value="1"/>
</dbReference>
<gene>
    <name evidence="9" type="ORF">F4556_006625</name>
</gene>
<dbReference type="Gene3D" id="3.20.20.80">
    <property type="entry name" value="Glycosidases"/>
    <property type="match status" value="1"/>
</dbReference>
<dbReference type="Gene3D" id="2.60.40.1180">
    <property type="entry name" value="Golgi alpha-mannosidase II"/>
    <property type="match status" value="1"/>
</dbReference>
<dbReference type="GO" id="GO:0005764">
    <property type="term" value="C:lysosome"/>
    <property type="evidence" value="ECO:0007669"/>
    <property type="project" value="TreeGrafter"/>
</dbReference>
<dbReference type="AlphaFoldDB" id="A0A7W7WLI1"/>
<dbReference type="PANTHER" id="PTHR10030">
    <property type="entry name" value="ALPHA-L-FUCOSIDASE"/>
    <property type="match status" value="1"/>
</dbReference>
<dbReference type="Gene3D" id="2.60.20.10">
    <property type="entry name" value="Crystallins"/>
    <property type="match status" value="1"/>
</dbReference>
<dbReference type="InterPro" id="IPR016286">
    <property type="entry name" value="FUC_metazoa-typ"/>
</dbReference>
<dbReference type="InterPro" id="IPR000933">
    <property type="entry name" value="Glyco_hydro_29"/>
</dbReference>
<dbReference type="SUPFAM" id="SSF49695">
    <property type="entry name" value="gamma-Crystallin-like"/>
    <property type="match status" value="1"/>
</dbReference>
<dbReference type="EC" id="3.2.1.51" evidence="3"/>
<dbReference type="PANTHER" id="PTHR10030:SF37">
    <property type="entry name" value="ALPHA-L-FUCOSIDASE-RELATED"/>
    <property type="match status" value="1"/>
</dbReference>
<dbReference type="Gene3D" id="2.80.10.50">
    <property type="match status" value="1"/>
</dbReference>
<dbReference type="GO" id="GO:0006004">
    <property type="term" value="P:fucose metabolic process"/>
    <property type="evidence" value="ECO:0007669"/>
    <property type="project" value="InterPro"/>
</dbReference>
<sequence length="688" mass="73807">MSSAPLSRRSLIKAIALAGGTVAIGLPQALWPATAEAYTVPSKLDWWYQARFGMFIHFGSYSRLGHGEWAFSAESWSKSAYQSQVSAGFNPSAFDPAAIAQLAADAGMKYLVITAKHHEGFAMWDTNVPGFTDSTGTKLYNLHDYAGYQGDLLASLKKECEARGVKFGLYYSILDWNHPSQNNRGGLTTMTSQAARTAYIADMKAQLQELLDRYDPALLWFDGDWFAEPASPTLEDWWVRSDGVDLYNWLIARKPNLVVNERVKREFGLGDYAVAEFGLPSAPLERQWERCDTMNGAWGYNAGAENSYRPVRDFVQELVTCVSRDGNFLLNIGPKGDGSVTAGSVTVLRGLASWMATYRDSVHGTTASPFATEPSWGKVTKKDGKLFAHVFNWPANGVLQIPAVSNSISRVYLMNNPSAALGYTVGGGQISVTVPASAPDASDSVVCVEVSGIPTATSGAARVVAFQDTGYSAGNAVLPLGSYTSAQLSTAGVGPSAISSLRVPQGYQVTGYSADNFTGTAWTFSADNPDLRVTGNNDAIVSLKVTFNSASYFRLVNVTDGLALDSGGNVASGSDLKQWTLVDSANLQWQAVDLGNGYHRLVNRTNGMVVDGWGSTNAGATARQAAWNGGSNQQWQITDRGNGQYSIANRGTGLVLDGGGQVPSGSVAKQWTWVAGTTNLLWTFQPTS</sequence>
<dbReference type="Pfam" id="PF14200">
    <property type="entry name" value="RicinB_lectin_2"/>
    <property type="match status" value="2"/>
</dbReference>
<dbReference type="InterPro" id="IPR000772">
    <property type="entry name" value="Ricin_B_lectin"/>
</dbReference>
<dbReference type="InterPro" id="IPR011024">
    <property type="entry name" value="G_crystallin-like"/>
</dbReference>
<evidence type="ECO:0000256" key="5">
    <source>
        <dbReference type="ARBA" id="ARBA00022801"/>
    </source>
</evidence>
<feature type="domain" description="Glycoside hydrolase family 29 N-terminal" evidence="7">
    <location>
        <begin position="45"/>
        <end position="358"/>
    </location>
</feature>
<dbReference type="InterPro" id="IPR035992">
    <property type="entry name" value="Ricin_B-like_lectins"/>
</dbReference>
<dbReference type="RefSeq" id="WP_184922814.1">
    <property type="nucleotide sequence ID" value="NZ_JACHJR010000001.1"/>
</dbReference>
<evidence type="ECO:0000313" key="10">
    <source>
        <dbReference type="Proteomes" id="UP000573327"/>
    </source>
</evidence>